<dbReference type="PROSITE" id="PS50082">
    <property type="entry name" value="WD_REPEATS_2"/>
    <property type="match status" value="4"/>
</dbReference>
<dbReference type="InterPro" id="IPR001680">
    <property type="entry name" value="WD40_rpt"/>
</dbReference>
<feature type="repeat" description="WD" evidence="6">
    <location>
        <begin position="440"/>
        <end position="474"/>
    </location>
</feature>
<gene>
    <name evidence="10" type="ORF">KUTeg_005117</name>
</gene>
<dbReference type="InterPro" id="IPR024977">
    <property type="entry name" value="Apc4-like_WD40_dom"/>
</dbReference>
<dbReference type="PROSITE" id="PS50294">
    <property type="entry name" value="WD_REPEATS_REGION"/>
    <property type="match status" value="2"/>
</dbReference>
<comment type="caution">
    <text evidence="10">The sequence shown here is derived from an EMBL/GenBank/DDBJ whole genome shotgun (WGS) entry which is preliminary data.</text>
</comment>
<dbReference type="InterPro" id="IPR039724">
    <property type="entry name" value="WDR91"/>
</dbReference>
<dbReference type="Pfam" id="PF23138">
    <property type="entry name" value="CTLH_Armc9"/>
    <property type="match status" value="1"/>
</dbReference>
<evidence type="ECO:0000259" key="8">
    <source>
        <dbReference type="Pfam" id="PF12894"/>
    </source>
</evidence>
<reference evidence="10 11" key="1">
    <citation type="submission" date="2022-12" db="EMBL/GenBank/DDBJ databases">
        <title>Chromosome-level genome of Tegillarca granosa.</title>
        <authorList>
            <person name="Kim J."/>
        </authorList>
    </citation>
    <scope>NUCLEOTIDE SEQUENCE [LARGE SCALE GENOMIC DNA]</scope>
    <source>
        <strain evidence="10">Teg-2019</strain>
        <tissue evidence="10">Adductor muscle</tissue>
    </source>
</reference>
<comment type="similarity">
    <text evidence="3">Belongs to the WD repeat WDR91 family.</text>
</comment>
<evidence type="ECO:0000256" key="4">
    <source>
        <dbReference type="ARBA" id="ARBA00021116"/>
    </source>
</evidence>
<name>A0ABQ9FIU7_TEGGR</name>
<dbReference type="Gene3D" id="2.130.10.10">
    <property type="entry name" value="YVTN repeat-like/Quinoprotein amine dehydrogenase"/>
    <property type="match status" value="3"/>
</dbReference>
<keyword evidence="11" id="KW-1185">Reference proteome</keyword>
<dbReference type="Pfam" id="PF00400">
    <property type="entry name" value="WD40"/>
    <property type="match status" value="2"/>
</dbReference>
<dbReference type="PANTHER" id="PTHR13083:SF3">
    <property type="entry name" value="WD REPEAT-CONTAINING PROTEIN 91"/>
    <property type="match status" value="1"/>
</dbReference>
<dbReference type="SMART" id="SM00320">
    <property type="entry name" value="WD40"/>
    <property type="match status" value="4"/>
</dbReference>
<dbReference type="EMBL" id="JARBDR010000246">
    <property type="protein sequence ID" value="KAJ8317213.1"/>
    <property type="molecule type" value="Genomic_DNA"/>
</dbReference>
<dbReference type="InterPro" id="IPR036322">
    <property type="entry name" value="WD40_repeat_dom_sf"/>
</dbReference>
<feature type="domain" description="ARMC9 CTLH-like" evidence="9">
    <location>
        <begin position="47"/>
        <end position="166"/>
    </location>
</feature>
<organism evidence="10 11">
    <name type="scientific">Tegillarca granosa</name>
    <name type="common">Malaysian cockle</name>
    <name type="synonym">Anadara granosa</name>
    <dbReference type="NCBI Taxonomy" id="220873"/>
    <lineage>
        <taxon>Eukaryota</taxon>
        <taxon>Metazoa</taxon>
        <taxon>Spiralia</taxon>
        <taxon>Lophotrochozoa</taxon>
        <taxon>Mollusca</taxon>
        <taxon>Bivalvia</taxon>
        <taxon>Autobranchia</taxon>
        <taxon>Pteriomorphia</taxon>
        <taxon>Arcoida</taxon>
        <taxon>Arcoidea</taxon>
        <taxon>Arcidae</taxon>
        <taxon>Tegillarca</taxon>
    </lineage>
</organism>
<evidence type="ECO:0000313" key="10">
    <source>
        <dbReference type="EMBL" id="KAJ8317213.1"/>
    </source>
</evidence>
<feature type="repeat" description="WD" evidence="6">
    <location>
        <begin position="580"/>
        <end position="612"/>
    </location>
</feature>
<dbReference type="InterPro" id="IPR015943">
    <property type="entry name" value="WD40/YVTN_repeat-like_dom_sf"/>
</dbReference>
<feature type="region of interest" description="Disordered" evidence="7">
    <location>
        <begin position="202"/>
        <end position="286"/>
    </location>
</feature>
<dbReference type="InterPro" id="IPR056327">
    <property type="entry name" value="ARMC9_CTLH-like_dom"/>
</dbReference>
<evidence type="ECO:0000256" key="1">
    <source>
        <dbReference type="ARBA" id="ARBA00004220"/>
    </source>
</evidence>
<dbReference type="Proteomes" id="UP001217089">
    <property type="component" value="Unassembled WGS sequence"/>
</dbReference>
<dbReference type="PANTHER" id="PTHR13083">
    <property type="entry name" value="WD REPEAT-CONTAINING PROTEIN 91"/>
    <property type="match status" value="1"/>
</dbReference>
<feature type="compositionally biased region" description="Low complexity" evidence="7">
    <location>
        <begin position="205"/>
        <end position="217"/>
    </location>
</feature>
<feature type="repeat" description="WD" evidence="6">
    <location>
        <begin position="475"/>
        <end position="508"/>
    </location>
</feature>
<feature type="compositionally biased region" description="Polar residues" evidence="7">
    <location>
        <begin position="240"/>
        <end position="257"/>
    </location>
</feature>
<dbReference type="SUPFAM" id="SSF50978">
    <property type="entry name" value="WD40 repeat-like"/>
    <property type="match status" value="1"/>
</dbReference>
<proteinExistence type="inferred from homology"/>
<feature type="domain" description="Anaphase-promoting complex subunit 4-like WD40" evidence="8">
    <location>
        <begin position="426"/>
        <end position="489"/>
    </location>
</feature>
<feature type="compositionally biased region" description="Polar residues" evidence="7">
    <location>
        <begin position="270"/>
        <end position="286"/>
    </location>
</feature>
<keyword evidence="6" id="KW-0853">WD repeat</keyword>
<dbReference type="Pfam" id="PF12894">
    <property type="entry name" value="ANAPC4_WD40"/>
    <property type="match status" value="1"/>
</dbReference>
<feature type="repeat" description="WD" evidence="6">
    <location>
        <begin position="299"/>
        <end position="331"/>
    </location>
</feature>
<evidence type="ECO:0000256" key="7">
    <source>
        <dbReference type="SAM" id="MobiDB-lite"/>
    </source>
</evidence>
<evidence type="ECO:0000256" key="5">
    <source>
        <dbReference type="ARBA" id="ARBA00022753"/>
    </source>
</evidence>
<evidence type="ECO:0000256" key="6">
    <source>
        <dbReference type="PROSITE-ProRule" id="PRU00221"/>
    </source>
</evidence>
<evidence type="ECO:0000313" key="11">
    <source>
        <dbReference type="Proteomes" id="UP001217089"/>
    </source>
</evidence>
<evidence type="ECO:0000256" key="3">
    <source>
        <dbReference type="ARBA" id="ARBA00006128"/>
    </source>
</evidence>
<accession>A0ABQ9FIU7</accession>
<evidence type="ECO:0000256" key="2">
    <source>
        <dbReference type="ARBA" id="ARBA00004414"/>
    </source>
</evidence>
<dbReference type="InterPro" id="IPR006594">
    <property type="entry name" value="LisH"/>
</dbReference>
<dbReference type="PROSITE" id="PS50896">
    <property type="entry name" value="LISH"/>
    <property type="match status" value="1"/>
</dbReference>
<evidence type="ECO:0000259" key="9">
    <source>
        <dbReference type="Pfam" id="PF23138"/>
    </source>
</evidence>
<protein>
    <recommendedName>
        <fullName evidence="4">WD repeat-containing protein 91</fullName>
    </recommendedName>
</protein>
<keyword evidence="5" id="KW-0967">Endosome</keyword>
<comment type="subcellular location">
    <subcellularLocation>
        <location evidence="1">Early endosome membrane</location>
        <topology evidence="1">Peripheral membrane protein</topology>
    </subcellularLocation>
    <subcellularLocation>
        <location evidence="2">Late endosome membrane</location>
    </subcellularLocation>
</comment>
<sequence length="623" mass="70579">MATATGRVDELVKDYLLFRGFTASFRAFETELKTEKEKGLRADRIIEQLQSYVTSYDLSSLYDYWTYLNHRLFSRLEQRYMSSVRKLEVGLLKYYVTYASQTNKTDKVMEFFEKMTTELQNQSEFKDWFTFPFVRNPEENSNFAMYFTKNWQDTYFLSLYNFLSVSCLCTPALLNFDIEHKRMKNLQEDNEHLRKKLLDMDQNTEKQQQNQQKNTTTARGANSMDLVGEEVLVPKRETQKTSPLTGTRAQSQNLAETTKSDKKAVELTQFPVQDTTATSPNKNNTGDSCPFLLLSQEEYSEHRSAISYGRFSNTGHYVATVDVDGVVKVWNWSPAPVTAATLLLGNRAGNIRLFDVKEMKSFYEASADSSYPRIVNLCSNPAGGFFVCSATVNRARTTSLGTEDASTESAVNKIGKLSLWELRTMKVHKILPVEPGPVAVNCCCYNHNGQLLLTGAADGRIRMYDMQQHKCISEWEAHDGEVKSVQFSSDETTCYSMGTDGKLTEWSIHRIGVKQQELPVHEDACLPFLTSSLGGNKEVPRGKLFAFDSEGQYLLTCDKTVGALYKVSKNPDDLKHVMEIKGHRSNITTVDWSPNIDTRICLTGSMDGKVRISTLLSGSSNRI</sequence>